<dbReference type="InterPro" id="IPR015886">
    <property type="entry name" value="H2TH_FPG"/>
</dbReference>
<evidence type="ECO:0000256" key="9">
    <source>
        <dbReference type="ARBA" id="ARBA00023125"/>
    </source>
</evidence>
<dbReference type="Gene3D" id="3.20.190.10">
    <property type="entry name" value="MutM-like, N-terminal"/>
    <property type="match status" value="1"/>
</dbReference>
<dbReference type="GO" id="GO:0000703">
    <property type="term" value="F:oxidized pyrimidine nucleobase lesion DNA N-glycosylase activity"/>
    <property type="evidence" value="ECO:0007669"/>
    <property type="project" value="TreeGrafter"/>
</dbReference>
<keyword evidence="8" id="KW-0862">Zinc</keyword>
<accession>A0A5B1CPI0</accession>
<keyword evidence="10" id="KW-0234">DNA repair</keyword>
<dbReference type="Pfam" id="PF06827">
    <property type="entry name" value="zf-FPG_IleRS"/>
    <property type="match status" value="1"/>
</dbReference>
<comment type="cofactor">
    <cofactor evidence="1">
        <name>Zn(2+)</name>
        <dbReference type="ChEBI" id="CHEBI:29105"/>
    </cofactor>
</comment>
<comment type="similarity">
    <text evidence="2">Belongs to the FPG family.</text>
</comment>
<evidence type="ECO:0000256" key="11">
    <source>
        <dbReference type="ARBA" id="ARBA00023239"/>
    </source>
</evidence>
<dbReference type="SMART" id="SM00898">
    <property type="entry name" value="Fapy_DNA_glyco"/>
    <property type="match status" value="1"/>
</dbReference>
<dbReference type="GO" id="GO:0003684">
    <property type="term" value="F:damaged DNA binding"/>
    <property type="evidence" value="ECO:0007669"/>
    <property type="project" value="InterPro"/>
</dbReference>
<evidence type="ECO:0000256" key="7">
    <source>
        <dbReference type="ARBA" id="ARBA00022801"/>
    </source>
</evidence>
<evidence type="ECO:0000256" key="3">
    <source>
        <dbReference type="ARBA" id="ARBA00012720"/>
    </source>
</evidence>
<evidence type="ECO:0000256" key="8">
    <source>
        <dbReference type="ARBA" id="ARBA00022833"/>
    </source>
</evidence>
<dbReference type="InterPro" id="IPR012319">
    <property type="entry name" value="FPG_cat"/>
</dbReference>
<evidence type="ECO:0000256" key="12">
    <source>
        <dbReference type="ARBA" id="ARBA00023268"/>
    </source>
</evidence>
<gene>
    <name evidence="17" type="primary">nei1</name>
    <name evidence="17" type="ORF">LF1_44160</name>
</gene>
<dbReference type="SUPFAM" id="SSF46946">
    <property type="entry name" value="S13-like H2TH domain"/>
    <property type="match status" value="1"/>
</dbReference>
<keyword evidence="13 17" id="KW-0326">Glycosidase</keyword>
<dbReference type="InterPro" id="IPR000214">
    <property type="entry name" value="Znf_DNA_glyclase/AP_lyase"/>
</dbReference>
<dbReference type="InterPro" id="IPR010979">
    <property type="entry name" value="Ribosomal_uS13-like_H2TH"/>
</dbReference>
<dbReference type="Gene3D" id="1.10.8.50">
    <property type="match status" value="1"/>
</dbReference>
<dbReference type="GO" id="GO:0008270">
    <property type="term" value="F:zinc ion binding"/>
    <property type="evidence" value="ECO:0007669"/>
    <property type="project" value="UniProtKB-KW"/>
</dbReference>
<dbReference type="SUPFAM" id="SSF57716">
    <property type="entry name" value="Glucocorticoid receptor-like (DNA-binding domain)"/>
    <property type="match status" value="1"/>
</dbReference>
<dbReference type="SMART" id="SM01232">
    <property type="entry name" value="H2TH"/>
    <property type="match status" value="1"/>
</dbReference>
<dbReference type="SUPFAM" id="SSF81624">
    <property type="entry name" value="N-terminal domain of MutM-like DNA repair proteins"/>
    <property type="match status" value="1"/>
</dbReference>
<evidence type="ECO:0000259" key="16">
    <source>
        <dbReference type="PROSITE" id="PS51068"/>
    </source>
</evidence>
<evidence type="ECO:0000256" key="2">
    <source>
        <dbReference type="ARBA" id="ARBA00009409"/>
    </source>
</evidence>
<feature type="domain" description="FPG-type" evidence="15">
    <location>
        <begin position="234"/>
        <end position="266"/>
    </location>
</feature>
<feature type="domain" description="Formamidopyrimidine-DNA glycosylase catalytic" evidence="16">
    <location>
        <begin position="2"/>
        <end position="94"/>
    </location>
</feature>
<evidence type="ECO:0000256" key="1">
    <source>
        <dbReference type="ARBA" id="ARBA00001947"/>
    </source>
</evidence>
<protein>
    <recommendedName>
        <fullName evidence="3">DNA-(apurinic or apyrimidinic site) lyase</fullName>
        <ecNumber evidence="3">4.2.99.18</ecNumber>
    </recommendedName>
</protein>
<dbReference type="InterPro" id="IPR010663">
    <property type="entry name" value="Znf_FPG/IleRS"/>
</dbReference>
<comment type="caution">
    <text evidence="17">The sequence shown here is derived from an EMBL/GenBank/DDBJ whole genome shotgun (WGS) entry which is preliminary data.</text>
</comment>
<keyword evidence="17" id="KW-0255">Endonuclease</keyword>
<evidence type="ECO:0000256" key="5">
    <source>
        <dbReference type="ARBA" id="ARBA00022763"/>
    </source>
</evidence>
<evidence type="ECO:0000313" key="18">
    <source>
        <dbReference type="Proteomes" id="UP000322699"/>
    </source>
</evidence>
<organism evidence="17 18">
    <name type="scientific">Rubripirellula obstinata</name>
    <dbReference type="NCBI Taxonomy" id="406547"/>
    <lineage>
        <taxon>Bacteria</taxon>
        <taxon>Pseudomonadati</taxon>
        <taxon>Planctomycetota</taxon>
        <taxon>Planctomycetia</taxon>
        <taxon>Pirellulales</taxon>
        <taxon>Pirellulaceae</taxon>
        <taxon>Rubripirellula</taxon>
    </lineage>
</organism>
<dbReference type="CDD" id="cd08970">
    <property type="entry name" value="AcNei1_N"/>
    <property type="match status" value="1"/>
</dbReference>
<dbReference type="PROSITE" id="PS51068">
    <property type="entry name" value="FPG_CAT"/>
    <property type="match status" value="1"/>
</dbReference>
<name>A0A5B1CPI0_9BACT</name>
<evidence type="ECO:0000256" key="6">
    <source>
        <dbReference type="ARBA" id="ARBA00022771"/>
    </source>
</evidence>
<evidence type="ECO:0000259" key="15">
    <source>
        <dbReference type="PROSITE" id="PS51066"/>
    </source>
</evidence>
<keyword evidence="7 17" id="KW-0378">Hydrolase</keyword>
<keyword evidence="6 14" id="KW-0863">Zinc-finger</keyword>
<proteinExistence type="inferred from homology"/>
<keyword evidence="4" id="KW-0479">Metal-binding</keyword>
<keyword evidence="11" id="KW-0456">Lyase</keyword>
<dbReference type="InterPro" id="IPR035937">
    <property type="entry name" value="FPG_N"/>
</dbReference>
<keyword evidence="18" id="KW-1185">Reference proteome</keyword>
<keyword evidence="12" id="KW-0511">Multifunctional enzyme</keyword>
<dbReference type="PROSITE" id="PS51066">
    <property type="entry name" value="ZF_FPG_2"/>
    <property type="match status" value="1"/>
</dbReference>
<dbReference type="GO" id="GO:0140078">
    <property type="term" value="F:class I DNA-(apurinic or apyrimidinic site) endonuclease activity"/>
    <property type="evidence" value="ECO:0007669"/>
    <property type="project" value="UniProtKB-EC"/>
</dbReference>
<dbReference type="Pfam" id="PF06831">
    <property type="entry name" value="H2TH"/>
    <property type="match status" value="1"/>
</dbReference>
<dbReference type="Pfam" id="PF01149">
    <property type="entry name" value="Fapy_DNA_glyco"/>
    <property type="match status" value="1"/>
</dbReference>
<evidence type="ECO:0000256" key="13">
    <source>
        <dbReference type="ARBA" id="ARBA00023295"/>
    </source>
</evidence>
<dbReference type="OrthoDB" id="9800855at2"/>
<evidence type="ECO:0000256" key="14">
    <source>
        <dbReference type="PROSITE-ProRule" id="PRU00391"/>
    </source>
</evidence>
<evidence type="ECO:0000256" key="4">
    <source>
        <dbReference type="ARBA" id="ARBA00022723"/>
    </source>
</evidence>
<reference evidence="17 18" key="1">
    <citation type="submission" date="2019-08" db="EMBL/GenBank/DDBJ databases">
        <title>Deep-cultivation of Planctomycetes and their phenomic and genomic characterization uncovers novel biology.</title>
        <authorList>
            <person name="Wiegand S."/>
            <person name="Jogler M."/>
            <person name="Boedeker C."/>
            <person name="Pinto D."/>
            <person name="Vollmers J."/>
            <person name="Rivas-Marin E."/>
            <person name="Kohn T."/>
            <person name="Peeters S.H."/>
            <person name="Heuer A."/>
            <person name="Rast P."/>
            <person name="Oberbeckmann S."/>
            <person name="Bunk B."/>
            <person name="Jeske O."/>
            <person name="Meyerdierks A."/>
            <person name="Storesund J.E."/>
            <person name="Kallscheuer N."/>
            <person name="Luecker S."/>
            <person name="Lage O.M."/>
            <person name="Pohl T."/>
            <person name="Merkel B.J."/>
            <person name="Hornburger P."/>
            <person name="Mueller R.-W."/>
            <person name="Bruemmer F."/>
            <person name="Labrenz M."/>
            <person name="Spormann A.M."/>
            <person name="Op Den Camp H."/>
            <person name="Overmann J."/>
            <person name="Amann R."/>
            <person name="Jetten M.S.M."/>
            <person name="Mascher T."/>
            <person name="Medema M.H."/>
            <person name="Devos D.P."/>
            <person name="Kaster A.-K."/>
            <person name="Ovreas L."/>
            <person name="Rohde M."/>
            <person name="Galperin M.Y."/>
            <person name="Jogler C."/>
        </authorList>
    </citation>
    <scope>NUCLEOTIDE SEQUENCE [LARGE SCALE GENOMIC DNA]</scope>
    <source>
        <strain evidence="17 18">LF1</strain>
    </source>
</reference>
<keyword evidence="17" id="KW-0540">Nuclease</keyword>
<dbReference type="EMBL" id="VRLW01000001">
    <property type="protein sequence ID" value="KAA1261855.1"/>
    <property type="molecule type" value="Genomic_DNA"/>
</dbReference>
<evidence type="ECO:0000313" key="17">
    <source>
        <dbReference type="EMBL" id="KAA1261855.1"/>
    </source>
</evidence>
<dbReference type="RefSeq" id="WP_068265195.1">
    <property type="nucleotide sequence ID" value="NZ_LWSK01000079.1"/>
</dbReference>
<keyword evidence="5" id="KW-0227">DNA damage</keyword>
<sequence>MPEGHKTHFIAREHSEKFAGQKLKVTSPQGRFTTDARKVNGKVLERVEAVGKHLFYVFESGHMINVHLGRYGKYRELPSPPPAPVGQVRMRIRGDGQTVDLTGPTTCRVIDCDGRSQIESKLGPDPLASSGTNAAKKKQVWASFSKSNKPIGALLLDQSIVAGVGNIFRAEVLFETELNPEIAGNQLSKESFDALWSSLTKMMKVGLKYGKIVSVTAKEAGMPVAKIEGKDRFRVYGKQRCPRCNAKIETIEVAARKLYVCPSCQRLND</sequence>
<dbReference type="EC" id="4.2.99.18" evidence="3"/>
<dbReference type="PANTHER" id="PTHR42697">
    <property type="entry name" value="ENDONUCLEASE 8"/>
    <property type="match status" value="1"/>
</dbReference>
<dbReference type="AlphaFoldDB" id="A0A5B1CPI0"/>
<dbReference type="Proteomes" id="UP000322699">
    <property type="component" value="Unassembled WGS sequence"/>
</dbReference>
<evidence type="ECO:0000256" key="10">
    <source>
        <dbReference type="ARBA" id="ARBA00023204"/>
    </source>
</evidence>
<dbReference type="PANTHER" id="PTHR42697:SF1">
    <property type="entry name" value="ENDONUCLEASE 8"/>
    <property type="match status" value="1"/>
</dbReference>
<keyword evidence="9" id="KW-0238">DNA-binding</keyword>
<dbReference type="GO" id="GO:0006284">
    <property type="term" value="P:base-excision repair"/>
    <property type="evidence" value="ECO:0007669"/>
    <property type="project" value="InterPro"/>
</dbReference>